<gene>
    <name evidence="4" type="ORF">GRI44_12805</name>
</gene>
<organism evidence="4 5">
    <name type="scientific">Allopontixanthobacter confluentis</name>
    <dbReference type="NCBI Taxonomy" id="1849021"/>
    <lineage>
        <taxon>Bacteria</taxon>
        <taxon>Pseudomonadati</taxon>
        <taxon>Pseudomonadota</taxon>
        <taxon>Alphaproteobacteria</taxon>
        <taxon>Sphingomonadales</taxon>
        <taxon>Erythrobacteraceae</taxon>
        <taxon>Allopontixanthobacter</taxon>
    </lineage>
</organism>
<dbReference type="Gene3D" id="1.10.10.10">
    <property type="entry name" value="Winged helix-like DNA-binding domain superfamily/Winged helix DNA-binding domain"/>
    <property type="match status" value="1"/>
</dbReference>
<evidence type="ECO:0000313" key="5">
    <source>
        <dbReference type="Proteomes" id="UP000473531"/>
    </source>
</evidence>
<sequence>MDRASFLAGAEMLPRHFRAGPVMLDLFHRDGSIDGRWLGLHPREFELFWRLAECAGQPLSRKRLLAEVWRIDYDPETNRVEVHVARLRAKLHVFSASWLIVTVPAGYLLDAAAYPVLRTDDCPATPQQYLDSYLRLGNDRCTAEITGDADEFLPE</sequence>
<reference evidence="4 5" key="1">
    <citation type="submission" date="2019-12" db="EMBL/GenBank/DDBJ databases">
        <title>Genomic-based taxomic classification of the family Erythrobacteraceae.</title>
        <authorList>
            <person name="Xu L."/>
        </authorList>
    </citation>
    <scope>NUCLEOTIDE SEQUENCE [LARGE SCALE GENOMIC DNA]</scope>
    <source>
        <strain evidence="4 5">KCTC 52259</strain>
    </source>
</reference>
<dbReference type="OrthoDB" id="7595335at2"/>
<evidence type="ECO:0000313" key="4">
    <source>
        <dbReference type="EMBL" id="MXP15630.1"/>
    </source>
</evidence>
<dbReference type="Proteomes" id="UP000473531">
    <property type="component" value="Unassembled WGS sequence"/>
</dbReference>
<proteinExistence type="predicted"/>
<keyword evidence="1 2" id="KW-0238">DNA-binding</keyword>
<protein>
    <recommendedName>
        <fullName evidence="3">OmpR/PhoB-type domain-containing protein</fullName>
    </recommendedName>
</protein>
<feature type="domain" description="OmpR/PhoB-type" evidence="3">
    <location>
        <begin position="14"/>
        <end position="111"/>
    </location>
</feature>
<dbReference type="InterPro" id="IPR016032">
    <property type="entry name" value="Sig_transdc_resp-reg_C-effctor"/>
</dbReference>
<keyword evidence="5" id="KW-1185">Reference proteome</keyword>
<dbReference type="SUPFAM" id="SSF46894">
    <property type="entry name" value="C-terminal effector domain of the bipartite response regulators"/>
    <property type="match status" value="1"/>
</dbReference>
<dbReference type="InterPro" id="IPR036388">
    <property type="entry name" value="WH-like_DNA-bd_sf"/>
</dbReference>
<dbReference type="SMART" id="SM00862">
    <property type="entry name" value="Trans_reg_C"/>
    <property type="match status" value="1"/>
</dbReference>
<dbReference type="InterPro" id="IPR001867">
    <property type="entry name" value="OmpR/PhoB-type_DNA-bd"/>
</dbReference>
<dbReference type="GO" id="GO:0003677">
    <property type="term" value="F:DNA binding"/>
    <property type="evidence" value="ECO:0007669"/>
    <property type="project" value="UniProtKB-UniRule"/>
</dbReference>
<dbReference type="AlphaFoldDB" id="A0A6L7GJD2"/>
<dbReference type="PROSITE" id="PS51755">
    <property type="entry name" value="OMPR_PHOB"/>
    <property type="match status" value="1"/>
</dbReference>
<dbReference type="GO" id="GO:0000160">
    <property type="term" value="P:phosphorelay signal transduction system"/>
    <property type="evidence" value="ECO:0007669"/>
    <property type="project" value="InterPro"/>
</dbReference>
<dbReference type="Pfam" id="PF00486">
    <property type="entry name" value="Trans_reg_C"/>
    <property type="match status" value="1"/>
</dbReference>
<evidence type="ECO:0000256" key="1">
    <source>
        <dbReference type="ARBA" id="ARBA00023125"/>
    </source>
</evidence>
<feature type="DNA-binding region" description="OmpR/PhoB-type" evidence="2">
    <location>
        <begin position="14"/>
        <end position="111"/>
    </location>
</feature>
<accession>A0A6L7GJD2</accession>
<comment type="caution">
    <text evidence="4">The sequence shown here is derived from an EMBL/GenBank/DDBJ whole genome shotgun (WGS) entry which is preliminary data.</text>
</comment>
<dbReference type="CDD" id="cd00383">
    <property type="entry name" value="trans_reg_C"/>
    <property type="match status" value="1"/>
</dbReference>
<evidence type="ECO:0000256" key="2">
    <source>
        <dbReference type="PROSITE-ProRule" id="PRU01091"/>
    </source>
</evidence>
<dbReference type="RefSeq" id="WP_160602123.1">
    <property type="nucleotide sequence ID" value="NZ_WTYU01000002.1"/>
</dbReference>
<name>A0A6L7GJD2_9SPHN</name>
<evidence type="ECO:0000259" key="3">
    <source>
        <dbReference type="PROSITE" id="PS51755"/>
    </source>
</evidence>
<dbReference type="EMBL" id="WTYU01000002">
    <property type="protein sequence ID" value="MXP15630.1"/>
    <property type="molecule type" value="Genomic_DNA"/>
</dbReference>
<dbReference type="GO" id="GO:0006355">
    <property type="term" value="P:regulation of DNA-templated transcription"/>
    <property type="evidence" value="ECO:0007669"/>
    <property type="project" value="InterPro"/>
</dbReference>